<dbReference type="EMBL" id="UGLH01000005">
    <property type="protein sequence ID" value="STT79452.1"/>
    <property type="molecule type" value="Genomic_DNA"/>
</dbReference>
<evidence type="ECO:0000313" key="1">
    <source>
        <dbReference type="EMBL" id="STT79452.1"/>
    </source>
</evidence>
<gene>
    <name evidence="1" type="ORF">NCTC5047_02084</name>
</gene>
<name>A0A377XH50_KLEPN</name>
<organism evidence="1 2">
    <name type="scientific">Klebsiella pneumoniae</name>
    <dbReference type="NCBI Taxonomy" id="573"/>
    <lineage>
        <taxon>Bacteria</taxon>
        <taxon>Pseudomonadati</taxon>
        <taxon>Pseudomonadota</taxon>
        <taxon>Gammaproteobacteria</taxon>
        <taxon>Enterobacterales</taxon>
        <taxon>Enterobacteriaceae</taxon>
        <taxon>Klebsiella/Raoultella group</taxon>
        <taxon>Klebsiella</taxon>
        <taxon>Klebsiella pneumoniae complex</taxon>
    </lineage>
</organism>
<evidence type="ECO:0000313" key="2">
    <source>
        <dbReference type="Proteomes" id="UP000254340"/>
    </source>
</evidence>
<sequence length="78" mass="8823">MQVSIVQRYTDSARTQRFALTQRAAVGLFECDNCHHVIPIEQDPALEAAIELVKSHLTGHGYDRTGNYPFQSWYLSGL</sequence>
<reference evidence="1 2" key="1">
    <citation type="submission" date="2018-06" db="EMBL/GenBank/DDBJ databases">
        <authorList>
            <consortium name="Pathogen Informatics"/>
            <person name="Doyle S."/>
        </authorList>
    </citation>
    <scope>NUCLEOTIDE SEQUENCE [LARGE SCALE GENOMIC DNA]</scope>
    <source>
        <strain evidence="1 2">NCTC5047</strain>
    </source>
</reference>
<dbReference type="AlphaFoldDB" id="A0A377XH50"/>
<accession>A0A377XH50</accession>
<dbReference type="Proteomes" id="UP000254340">
    <property type="component" value="Unassembled WGS sequence"/>
</dbReference>
<protein>
    <submittedName>
        <fullName evidence="1">Uncharacterized protein</fullName>
    </submittedName>
</protein>
<proteinExistence type="predicted"/>